<feature type="compositionally biased region" description="Polar residues" evidence="2">
    <location>
        <begin position="184"/>
        <end position="194"/>
    </location>
</feature>
<feature type="region of interest" description="Disordered" evidence="2">
    <location>
        <begin position="152"/>
        <end position="236"/>
    </location>
</feature>
<evidence type="ECO:0000313" key="3">
    <source>
        <dbReference type="EMBL" id="ETL33190.1"/>
    </source>
</evidence>
<sequence>MVKPIGKVVRDYEVTSRDLSFKSVWRELKENGWTRKPPPRHSLDDRYFYVRPGVSQKGTEGVHFFRGEEDVLEYYANALRNGTRAPVTTTSHTASGGTQLGDAHRAAAAAVLRDNYAADIERAEATAQAASNEANLTSAQVTAIPTGATQVGEAQVATSTETSQRHTHSDIRSKGKTKARRSLARNSNAMTSTPPRHPCARTILVTSPHIQDSNGSASDDTATADNDSAESLYVPSGSEHGKLSRILYIILHIVVQYGDNDDQVEEGTLGSELLADSGDALNVVADGDMAAHFGMMESGDEAEKDDVETGEYGSDEDPDILCIPEDTADDPDPTEQEIAAEVMFAEDFLSQFGGEDAVLAGNLQNGVLREMSVSGWEDVTEPDTYDYLMTPYEPVSNTGSYPGLRQ</sequence>
<protein>
    <submittedName>
        <fullName evidence="3">Uncharacterized protein</fullName>
    </submittedName>
</protein>
<accession>W2IGK1</accession>
<dbReference type="VEuPathDB" id="FungiDB:PPTG_04492"/>
<feature type="compositionally biased region" description="Basic residues" evidence="2">
    <location>
        <begin position="174"/>
        <end position="183"/>
    </location>
</feature>
<evidence type="ECO:0000256" key="1">
    <source>
        <dbReference type="SAM" id="Coils"/>
    </source>
</evidence>
<evidence type="ECO:0000256" key="2">
    <source>
        <dbReference type="SAM" id="MobiDB-lite"/>
    </source>
</evidence>
<organism evidence="3">
    <name type="scientific">Phytophthora nicotianae</name>
    <name type="common">Potato buckeye rot agent</name>
    <name type="synonym">Phytophthora parasitica</name>
    <dbReference type="NCBI Taxonomy" id="4792"/>
    <lineage>
        <taxon>Eukaryota</taxon>
        <taxon>Sar</taxon>
        <taxon>Stramenopiles</taxon>
        <taxon>Oomycota</taxon>
        <taxon>Peronosporomycetes</taxon>
        <taxon>Peronosporales</taxon>
        <taxon>Peronosporaceae</taxon>
        <taxon>Phytophthora</taxon>
    </lineage>
</organism>
<feature type="compositionally biased region" description="Basic and acidic residues" evidence="2">
    <location>
        <begin position="163"/>
        <end position="173"/>
    </location>
</feature>
<proteinExistence type="predicted"/>
<name>W2IGK1_PHYNI</name>
<reference evidence="3" key="1">
    <citation type="submission" date="2013-11" db="EMBL/GenBank/DDBJ databases">
        <title>The Genome Sequence of Phytophthora parasitica CJ05E6.</title>
        <authorList>
            <consortium name="The Broad Institute Genomics Platform"/>
            <person name="Russ C."/>
            <person name="Tyler B."/>
            <person name="Panabieres F."/>
            <person name="Shan W."/>
            <person name="Tripathy S."/>
            <person name="Grunwald N."/>
            <person name="Machado M."/>
            <person name="Johnson C.S."/>
            <person name="Arredondo F."/>
            <person name="Hong C."/>
            <person name="Coffey M."/>
            <person name="Young S.K."/>
            <person name="Zeng Q."/>
            <person name="Gargeya S."/>
            <person name="Fitzgerald M."/>
            <person name="Abouelleil A."/>
            <person name="Alvarado L."/>
            <person name="Chapman S.B."/>
            <person name="Gainer-Dewar J."/>
            <person name="Goldberg J."/>
            <person name="Griggs A."/>
            <person name="Gujja S."/>
            <person name="Hansen M."/>
            <person name="Howarth C."/>
            <person name="Imamovic A."/>
            <person name="Ireland A."/>
            <person name="Larimer J."/>
            <person name="McCowan C."/>
            <person name="Murphy C."/>
            <person name="Pearson M."/>
            <person name="Poon T.W."/>
            <person name="Priest M."/>
            <person name="Roberts A."/>
            <person name="Saif S."/>
            <person name="Shea T."/>
            <person name="Sykes S."/>
            <person name="Wortman J."/>
            <person name="Nusbaum C."/>
            <person name="Birren B."/>
        </authorList>
    </citation>
    <scope>NUCLEOTIDE SEQUENCE [LARGE SCALE GENOMIC DNA]</scope>
    <source>
        <strain evidence="3">CJ05E6</strain>
    </source>
</reference>
<dbReference type="Proteomes" id="UP000053864">
    <property type="component" value="Unassembled WGS sequence"/>
</dbReference>
<dbReference type="AlphaFoldDB" id="W2IGK1"/>
<dbReference type="EMBL" id="KI674580">
    <property type="protein sequence ID" value="ETL33190.1"/>
    <property type="molecule type" value="Genomic_DNA"/>
</dbReference>
<feature type="compositionally biased region" description="Low complexity" evidence="2">
    <location>
        <begin position="212"/>
        <end position="226"/>
    </location>
</feature>
<feature type="coiled-coil region" evidence="1">
    <location>
        <begin position="113"/>
        <end position="140"/>
    </location>
</feature>
<dbReference type="PANTHER" id="PTHR37069:SF2">
    <property type="entry name" value="PIGGYBAC TRANSPOSABLE ELEMENT-DERIVED PROTEIN DOMAIN-CONTAINING PROTEIN"/>
    <property type="match status" value="1"/>
</dbReference>
<gene>
    <name evidence="3" type="ORF">L916_14301</name>
</gene>
<keyword evidence="1" id="KW-0175">Coiled coil</keyword>
<dbReference type="PANTHER" id="PTHR37069">
    <property type="entry name" value="DDE_TNP_1_7 DOMAIN-CONTAINING PROTEIN"/>
    <property type="match status" value="1"/>
</dbReference>